<protein>
    <submittedName>
        <fullName evidence="2">Uncharacterized protein</fullName>
    </submittedName>
</protein>
<feature type="compositionally biased region" description="Basic and acidic residues" evidence="1">
    <location>
        <begin position="1"/>
        <end position="11"/>
    </location>
</feature>
<dbReference type="AlphaFoldDB" id="A0AAV0FLB3"/>
<name>A0AAV0FLB3_9ASTE</name>
<accession>A0AAV0FLB3</accession>
<gene>
    <name evidence="2" type="ORF">CEPIT_LOCUS35120</name>
</gene>
<evidence type="ECO:0000313" key="2">
    <source>
        <dbReference type="EMBL" id="CAH9136223.1"/>
    </source>
</evidence>
<evidence type="ECO:0000256" key="1">
    <source>
        <dbReference type="SAM" id="MobiDB-lite"/>
    </source>
</evidence>
<evidence type="ECO:0000313" key="3">
    <source>
        <dbReference type="Proteomes" id="UP001152523"/>
    </source>
</evidence>
<dbReference type="EMBL" id="CAMAPF010000993">
    <property type="protein sequence ID" value="CAH9136223.1"/>
    <property type="molecule type" value="Genomic_DNA"/>
</dbReference>
<feature type="compositionally biased region" description="Low complexity" evidence="1">
    <location>
        <begin position="48"/>
        <end position="82"/>
    </location>
</feature>
<keyword evidence="3" id="KW-1185">Reference proteome</keyword>
<comment type="caution">
    <text evidence="2">The sequence shown here is derived from an EMBL/GenBank/DDBJ whole genome shotgun (WGS) entry which is preliminary data.</text>
</comment>
<dbReference type="Proteomes" id="UP001152523">
    <property type="component" value="Unassembled WGS sequence"/>
</dbReference>
<feature type="region of interest" description="Disordered" evidence="1">
    <location>
        <begin position="1"/>
        <end position="31"/>
    </location>
</feature>
<sequence>MDRDSWHEASHSETPPESETDKPWRSGAAQISRSSITAALKAIKTLSTTTLTTNSTENATFTAPPTSSSASARWSSRTATFSCGTPRRETPTPSPPTAAVTTAQTESAAEHPSTSAQSRRRRT</sequence>
<feature type="region of interest" description="Disordered" evidence="1">
    <location>
        <begin position="48"/>
        <end position="123"/>
    </location>
</feature>
<reference evidence="2" key="1">
    <citation type="submission" date="2022-07" db="EMBL/GenBank/DDBJ databases">
        <authorList>
            <person name="Macas J."/>
            <person name="Novak P."/>
            <person name="Neumann P."/>
        </authorList>
    </citation>
    <scope>NUCLEOTIDE SEQUENCE</scope>
</reference>
<organism evidence="2 3">
    <name type="scientific">Cuscuta epithymum</name>
    <dbReference type="NCBI Taxonomy" id="186058"/>
    <lineage>
        <taxon>Eukaryota</taxon>
        <taxon>Viridiplantae</taxon>
        <taxon>Streptophyta</taxon>
        <taxon>Embryophyta</taxon>
        <taxon>Tracheophyta</taxon>
        <taxon>Spermatophyta</taxon>
        <taxon>Magnoliopsida</taxon>
        <taxon>eudicotyledons</taxon>
        <taxon>Gunneridae</taxon>
        <taxon>Pentapetalae</taxon>
        <taxon>asterids</taxon>
        <taxon>lamiids</taxon>
        <taxon>Solanales</taxon>
        <taxon>Convolvulaceae</taxon>
        <taxon>Cuscuteae</taxon>
        <taxon>Cuscuta</taxon>
        <taxon>Cuscuta subgen. Cuscuta</taxon>
    </lineage>
</organism>
<proteinExistence type="predicted"/>